<feature type="domain" description="NAD-dependent epimerase/dehydratase" evidence="2">
    <location>
        <begin position="6"/>
        <end position="163"/>
    </location>
</feature>
<dbReference type="Proteomes" id="UP000823597">
    <property type="component" value="Unassembled WGS sequence"/>
</dbReference>
<gene>
    <name evidence="3" type="ORF">IAB93_08325</name>
</gene>
<dbReference type="InterPro" id="IPR051225">
    <property type="entry name" value="NAD(P)_epim/dehydratase"/>
</dbReference>
<evidence type="ECO:0000313" key="3">
    <source>
        <dbReference type="EMBL" id="MBO8465981.1"/>
    </source>
</evidence>
<dbReference type="SUPFAM" id="SSF51735">
    <property type="entry name" value="NAD(P)-binding Rossmann-fold domains"/>
    <property type="match status" value="1"/>
</dbReference>
<protein>
    <submittedName>
        <fullName evidence="3">NAD(P)-dependent oxidoreductase</fullName>
    </submittedName>
</protein>
<dbReference type="PANTHER" id="PTHR42687:SF1">
    <property type="entry name" value="L-THREONINE 3-DEHYDROGENASE, MITOCHONDRIAL"/>
    <property type="match status" value="1"/>
</dbReference>
<organism evidence="3 4">
    <name type="scientific">Candidatus Merdivivens pullistercoris</name>
    <dbReference type="NCBI Taxonomy" id="2840873"/>
    <lineage>
        <taxon>Bacteria</taxon>
        <taxon>Pseudomonadati</taxon>
        <taxon>Bacteroidota</taxon>
        <taxon>Bacteroidia</taxon>
        <taxon>Bacteroidales</taxon>
        <taxon>Muribaculaceae</taxon>
        <taxon>Muribaculaceae incertae sedis</taxon>
        <taxon>Candidatus Merdivivens</taxon>
    </lineage>
</organism>
<sequence length="495" mass="55561">MYVNVALTGATGTMGGATMEALLREGCFKVRVLARHSGKNVKMLSPLIDDGKISVVWGDLANPDSLKELIEESDILLHIGGMVSPRADWYPEETMRVNTSSMRNIVDALVSSGRTDMPVINIGSVSQTGNREVSNRFGRTGDPIAPARFDAYAMSKCIAERTLAESPLKRWASLRQSGILYPKLLMKANDPITFHVPLNGMLEWATVEDSARLMVNICKAEIPETFWKRFYNISSGKAYRLTNYEFEEMLLSAIGIKSPKKVFEPQWFALKNFHGQWYADAGKLEKYFSFRENIPASEYFRRMVSKVPSYFRLARFCPSFVMKAFMGHVAMNKTLGTRYWVKSGNEARVDAFYGGMEAYRGIKPWKGFRLEFPETDPEPSELQSILLEHGYDDGASSSSLNATSLQEAAAFRGGRVVSAPDCTGEELLDAKVEWECHDGHRFVLSPRTVLKGGYWCPECMESPDDYPRQAVHNKFLAQVVAPLHDGHDGYKEDTV</sequence>
<dbReference type="AlphaFoldDB" id="A0A9D9I4S6"/>
<comment type="similarity">
    <text evidence="1">Belongs to the NAD(P)-dependent epimerase/dehydratase family.</text>
</comment>
<evidence type="ECO:0000259" key="2">
    <source>
        <dbReference type="Pfam" id="PF01370"/>
    </source>
</evidence>
<accession>A0A9D9I4S6</accession>
<reference evidence="3" key="1">
    <citation type="submission" date="2020-10" db="EMBL/GenBank/DDBJ databases">
        <authorList>
            <person name="Gilroy R."/>
        </authorList>
    </citation>
    <scope>NUCLEOTIDE SEQUENCE</scope>
    <source>
        <strain evidence="3">10037</strain>
    </source>
</reference>
<dbReference type="InterPro" id="IPR001509">
    <property type="entry name" value="Epimerase_deHydtase"/>
</dbReference>
<name>A0A9D9I4S6_9BACT</name>
<dbReference type="InterPro" id="IPR036291">
    <property type="entry name" value="NAD(P)-bd_dom_sf"/>
</dbReference>
<dbReference type="EMBL" id="JADIME010000086">
    <property type="protein sequence ID" value="MBO8465981.1"/>
    <property type="molecule type" value="Genomic_DNA"/>
</dbReference>
<reference evidence="3" key="2">
    <citation type="journal article" date="2021" name="PeerJ">
        <title>Extensive microbial diversity within the chicken gut microbiome revealed by metagenomics and culture.</title>
        <authorList>
            <person name="Gilroy R."/>
            <person name="Ravi A."/>
            <person name="Getino M."/>
            <person name="Pursley I."/>
            <person name="Horton D.L."/>
            <person name="Alikhan N.F."/>
            <person name="Baker D."/>
            <person name="Gharbi K."/>
            <person name="Hall N."/>
            <person name="Watson M."/>
            <person name="Adriaenssens E.M."/>
            <person name="Foster-Nyarko E."/>
            <person name="Jarju S."/>
            <person name="Secka A."/>
            <person name="Antonio M."/>
            <person name="Oren A."/>
            <person name="Chaudhuri R.R."/>
            <person name="La Ragione R."/>
            <person name="Hildebrand F."/>
            <person name="Pallen M.J."/>
        </authorList>
    </citation>
    <scope>NUCLEOTIDE SEQUENCE</scope>
    <source>
        <strain evidence="3">10037</strain>
    </source>
</reference>
<dbReference type="GO" id="GO:0006567">
    <property type="term" value="P:L-threonine catabolic process"/>
    <property type="evidence" value="ECO:0007669"/>
    <property type="project" value="TreeGrafter"/>
</dbReference>
<comment type="caution">
    <text evidence="3">The sequence shown here is derived from an EMBL/GenBank/DDBJ whole genome shotgun (WGS) entry which is preliminary data.</text>
</comment>
<evidence type="ECO:0000313" key="4">
    <source>
        <dbReference type="Proteomes" id="UP000823597"/>
    </source>
</evidence>
<dbReference type="GO" id="GO:0008743">
    <property type="term" value="F:L-threonine 3-dehydrogenase activity"/>
    <property type="evidence" value="ECO:0007669"/>
    <property type="project" value="TreeGrafter"/>
</dbReference>
<proteinExistence type="inferred from homology"/>
<dbReference type="PANTHER" id="PTHR42687">
    <property type="entry name" value="L-THREONINE 3-DEHYDROGENASE"/>
    <property type="match status" value="1"/>
</dbReference>
<evidence type="ECO:0000256" key="1">
    <source>
        <dbReference type="ARBA" id="ARBA00007637"/>
    </source>
</evidence>
<dbReference type="Gene3D" id="3.40.50.720">
    <property type="entry name" value="NAD(P)-binding Rossmann-like Domain"/>
    <property type="match status" value="1"/>
</dbReference>
<dbReference type="Pfam" id="PF01370">
    <property type="entry name" value="Epimerase"/>
    <property type="match status" value="1"/>
</dbReference>